<dbReference type="InterPro" id="IPR044669">
    <property type="entry name" value="YneE/VCCN1/2-like"/>
</dbReference>
<evidence type="ECO:0000256" key="7">
    <source>
        <dbReference type="ARBA" id="ARBA00023136"/>
    </source>
</evidence>
<proteinExistence type="predicted"/>
<dbReference type="PANTHER" id="PTHR33281:SF19">
    <property type="entry name" value="VOLTAGE-DEPENDENT ANION CHANNEL-FORMING PROTEIN YNEE"/>
    <property type="match status" value="1"/>
</dbReference>
<dbReference type="AlphaFoldDB" id="A0A9N8DB37"/>
<feature type="transmembrane region" description="Helical" evidence="9">
    <location>
        <begin position="345"/>
        <end position="364"/>
    </location>
</feature>
<keyword evidence="4 9" id="KW-0812">Transmembrane</keyword>
<evidence type="ECO:0000256" key="2">
    <source>
        <dbReference type="ARBA" id="ARBA00022448"/>
    </source>
</evidence>
<evidence type="ECO:0000256" key="5">
    <source>
        <dbReference type="ARBA" id="ARBA00022989"/>
    </source>
</evidence>
<feature type="transmembrane region" description="Helical" evidence="9">
    <location>
        <begin position="370"/>
        <end position="388"/>
    </location>
</feature>
<keyword evidence="5 9" id="KW-1133">Transmembrane helix</keyword>
<dbReference type="OrthoDB" id="1368at2759"/>
<evidence type="ECO:0000256" key="1">
    <source>
        <dbReference type="ARBA" id="ARBA00004651"/>
    </source>
</evidence>
<dbReference type="PANTHER" id="PTHR33281">
    <property type="entry name" value="UPF0187 PROTEIN YNEE"/>
    <property type="match status" value="1"/>
</dbReference>
<comment type="caution">
    <text evidence="10">The sequence shown here is derived from an EMBL/GenBank/DDBJ whole genome shotgun (WGS) entry which is preliminary data.</text>
</comment>
<evidence type="ECO:0000256" key="4">
    <source>
        <dbReference type="ARBA" id="ARBA00022692"/>
    </source>
</evidence>
<gene>
    <name evidence="10" type="ORF">SEMRO_65_G036630.1</name>
</gene>
<dbReference type="GO" id="GO:0005886">
    <property type="term" value="C:plasma membrane"/>
    <property type="evidence" value="ECO:0007669"/>
    <property type="project" value="UniProtKB-SubCell"/>
</dbReference>
<keyword evidence="2" id="KW-0813">Transport</keyword>
<organism evidence="10 11">
    <name type="scientific">Seminavis robusta</name>
    <dbReference type="NCBI Taxonomy" id="568900"/>
    <lineage>
        <taxon>Eukaryota</taxon>
        <taxon>Sar</taxon>
        <taxon>Stramenopiles</taxon>
        <taxon>Ochrophyta</taxon>
        <taxon>Bacillariophyta</taxon>
        <taxon>Bacillariophyceae</taxon>
        <taxon>Bacillariophycidae</taxon>
        <taxon>Naviculales</taxon>
        <taxon>Naviculaceae</taxon>
        <taxon>Seminavis</taxon>
    </lineage>
</organism>
<comment type="subcellular location">
    <subcellularLocation>
        <location evidence="1">Cell membrane</location>
        <topology evidence="1">Multi-pass membrane protein</topology>
    </subcellularLocation>
</comment>
<feature type="transmembrane region" description="Helical" evidence="9">
    <location>
        <begin position="141"/>
        <end position="161"/>
    </location>
</feature>
<accession>A0A9N8DB37</accession>
<protein>
    <submittedName>
        <fullName evidence="10">UPF0187 protein</fullName>
    </submittedName>
</protein>
<evidence type="ECO:0000256" key="8">
    <source>
        <dbReference type="SAM" id="MobiDB-lite"/>
    </source>
</evidence>
<keyword evidence="11" id="KW-1185">Reference proteome</keyword>
<evidence type="ECO:0000256" key="6">
    <source>
        <dbReference type="ARBA" id="ARBA00023065"/>
    </source>
</evidence>
<evidence type="ECO:0000256" key="3">
    <source>
        <dbReference type="ARBA" id="ARBA00022475"/>
    </source>
</evidence>
<keyword evidence="6" id="KW-0406">Ion transport</keyword>
<feature type="compositionally biased region" description="Basic and acidic residues" evidence="8">
    <location>
        <begin position="1"/>
        <end position="12"/>
    </location>
</feature>
<feature type="transmembrane region" description="Helical" evidence="9">
    <location>
        <begin position="181"/>
        <end position="199"/>
    </location>
</feature>
<dbReference type="GO" id="GO:0005254">
    <property type="term" value="F:chloride channel activity"/>
    <property type="evidence" value="ECO:0007669"/>
    <property type="project" value="InterPro"/>
</dbReference>
<evidence type="ECO:0000313" key="11">
    <source>
        <dbReference type="Proteomes" id="UP001153069"/>
    </source>
</evidence>
<dbReference type="Proteomes" id="UP001153069">
    <property type="component" value="Unassembled WGS sequence"/>
</dbReference>
<keyword evidence="7 9" id="KW-0472">Membrane</keyword>
<name>A0A9N8DB37_9STRA</name>
<keyword evidence="3" id="KW-1003">Cell membrane</keyword>
<dbReference type="EMBL" id="CAICTM010000064">
    <property type="protein sequence ID" value="CAB9499612.1"/>
    <property type="molecule type" value="Genomic_DNA"/>
</dbReference>
<evidence type="ECO:0000256" key="9">
    <source>
        <dbReference type="SAM" id="Phobius"/>
    </source>
</evidence>
<reference evidence="10" key="1">
    <citation type="submission" date="2020-06" db="EMBL/GenBank/DDBJ databases">
        <authorList>
            <consortium name="Plant Systems Biology data submission"/>
        </authorList>
    </citation>
    <scope>NUCLEOTIDE SEQUENCE</scope>
    <source>
        <strain evidence="10">D6</strain>
    </source>
</reference>
<feature type="region of interest" description="Disordered" evidence="8">
    <location>
        <begin position="1"/>
        <end position="40"/>
    </location>
</feature>
<evidence type="ECO:0000313" key="10">
    <source>
        <dbReference type="EMBL" id="CAB9499612.1"/>
    </source>
</evidence>
<dbReference type="Pfam" id="PF25539">
    <property type="entry name" value="Bestrophin_2"/>
    <property type="match status" value="1"/>
</dbReference>
<sequence>MEKDSNMSRMEEGEVVGSSTGRCGDPRTANPKRLQSSARSMSMKIVRQQSCLEVVEIDNTFCRYQKRVTIACDDELYMRETSMNHIRLSVGLYKGFPLAQSLLKGSPARERILKEHGIKQTDHIKGTDGWMKSMCAWEPRAIDNFLVPWMIVTANALVTTLLNEVGGVSFNYEALGHWDTVYSLVLKTSLAFLLVFRLNRCAVRYWETRTMWGNVTRVSRSLASAILTHCGDQPHYRDQAIRWTGAYCVACMHFIRRETKIPSAELAGFLKRPELDQIEHAEHAPLFVASQIRYYLRKTLAVDASTPAGVAYARVTHMNYMSSLIDILIEQISGMERIRSTPLPVVYTSHLRTFLFVYMMFLPYIWVHEWAWGTVILVSFTAFALFGIEGASSEVEIPFNKHRPNHLALDAYCVTILDNIQNLVIHEANLVLQEQQNAEDDLEQQQLYGVKECKDDQSLNRSVSWGDVANA</sequence>